<evidence type="ECO:0000256" key="1">
    <source>
        <dbReference type="ARBA" id="ARBA00022741"/>
    </source>
</evidence>
<dbReference type="AlphaFoldDB" id="A0A1B7NRK8"/>
<evidence type="ECO:0000313" key="5">
    <source>
        <dbReference type="Proteomes" id="UP000091918"/>
    </source>
</evidence>
<dbReference type="PANTHER" id="PTHR14187:SF5">
    <property type="entry name" value="HEAT SHOCK 70 KDA PROTEIN 12A"/>
    <property type="match status" value="1"/>
</dbReference>
<comment type="caution">
    <text evidence="4">The sequence shown here is derived from an EMBL/GenBank/DDBJ whole genome shotgun (WGS) entry which is preliminary data.</text>
</comment>
<protein>
    <submittedName>
        <fullName evidence="4">Uncharacterized protein</fullName>
    </submittedName>
</protein>
<dbReference type="OrthoDB" id="2963168at2759"/>
<keyword evidence="5" id="KW-1185">Reference proteome</keyword>
<dbReference type="EMBL" id="LGUA01001071">
    <property type="protein sequence ID" value="OAX79307.1"/>
    <property type="molecule type" value="Genomic_DNA"/>
</dbReference>
<reference evidence="4 5" key="1">
    <citation type="submission" date="2015-07" db="EMBL/GenBank/DDBJ databases">
        <title>Emmonsia species relationships and genome sequence.</title>
        <authorList>
            <person name="Cuomo C.A."/>
            <person name="Schwartz I.S."/>
            <person name="Kenyon C."/>
            <person name="de Hoog G.S."/>
            <person name="Govender N.P."/>
            <person name="Botha A."/>
            <person name="Moreno L."/>
            <person name="de Vries M."/>
            <person name="Munoz J.F."/>
            <person name="Stielow J.B."/>
        </authorList>
    </citation>
    <scope>NUCLEOTIDE SEQUENCE [LARGE SCALE GENOMIC DNA]</scope>
    <source>
        <strain evidence="4 5">CBS 136260</strain>
    </source>
</reference>
<dbReference type="Pfam" id="PF00012">
    <property type="entry name" value="HSP70"/>
    <property type="match status" value="1"/>
</dbReference>
<dbReference type="Proteomes" id="UP000091918">
    <property type="component" value="Unassembled WGS sequence"/>
</dbReference>
<dbReference type="Gene3D" id="3.30.420.40">
    <property type="match status" value="2"/>
</dbReference>
<keyword evidence="1" id="KW-0547">Nucleotide-binding</keyword>
<dbReference type="InterPro" id="IPR043129">
    <property type="entry name" value="ATPase_NBD"/>
</dbReference>
<proteinExistence type="predicted"/>
<gene>
    <name evidence="4" type="ORF">ACJ72_06374</name>
</gene>
<evidence type="ECO:0000256" key="3">
    <source>
        <dbReference type="SAM" id="MobiDB-lite"/>
    </source>
</evidence>
<dbReference type="SUPFAM" id="SSF53067">
    <property type="entry name" value="Actin-like ATPase domain"/>
    <property type="match status" value="2"/>
</dbReference>
<organism evidence="4 5">
    <name type="scientific">Emergomyces africanus</name>
    <dbReference type="NCBI Taxonomy" id="1955775"/>
    <lineage>
        <taxon>Eukaryota</taxon>
        <taxon>Fungi</taxon>
        <taxon>Dikarya</taxon>
        <taxon>Ascomycota</taxon>
        <taxon>Pezizomycotina</taxon>
        <taxon>Eurotiomycetes</taxon>
        <taxon>Eurotiomycetidae</taxon>
        <taxon>Onygenales</taxon>
        <taxon>Ajellomycetaceae</taxon>
        <taxon>Emergomyces</taxon>
    </lineage>
</organism>
<dbReference type="GO" id="GO:0140662">
    <property type="term" value="F:ATP-dependent protein folding chaperone"/>
    <property type="evidence" value="ECO:0007669"/>
    <property type="project" value="InterPro"/>
</dbReference>
<feature type="region of interest" description="Disordered" evidence="3">
    <location>
        <begin position="1"/>
        <end position="65"/>
    </location>
</feature>
<dbReference type="PANTHER" id="PTHR14187">
    <property type="entry name" value="ALPHA KINASE/ELONGATION FACTOR 2 KINASE"/>
    <property type="match status" value="1"/>
</dbReference>
<dbReference type="GO" id="GO:0005524">
    <property type="term" value="F:ATP binding"/>
    <property type="evidence" value="ECO:0007669"/>
    <property type="project" value="UniProtKB-KW"/>
</dbReference>
<keyword evidence="2" id="KW-0067">ATP-binding</keyword>
<dbReference type="STRING" id="1658172.A0A1B7NRK8"/>
<dbReference type="CDD" id="cd10170">
    <property type="entry name" value="ASKHA_NBD_HSP70"/>
    <property type="match status" value="1"/>
</dbReference>
<evidence type="ECO:0000256" key="2">
    <source>
        <dbReference type="ARBA" id="ARBA00022840"/>
    </source>
</evidence>
<evidence type="ECO:0000313" key="4">
    <source>
        <dbReference type="EMBL" id="OAX79307.1"/>
    </source>
</evidence>
<dbReference type="InterPro" id="IPR013126">
    <property type="entry name" value="Hsp_70_fam"/>
</dbReference>
<accession>A0A1B7NRK8</accession>
<sequence length="636" mass="70541">MSPVLSFGFDDTPKVPRSPCTPKPKTGKTKGVEGESISPKGVKRENANSDQTCSPSPAKRRAKKDVSSSRLIIGIDFGTTYSVGVAMVHSDGEPGDIEVINEWPGNFEVRNKVPSIITDSIDESELRQWGYEVPAGMPCSSWFKLKMAPINTSAIQDDPLLLQSIGPSLLRIPDGETPRTLCKEYLRHLYKHVFEKIRREYTNSMVDSLRAEVVLTTPADWSRGYKIALVEAARAAGVARRIGDSISTIDEPEAAALAAFEASRKLGNSAIFKAKTNVVVVDIGGGTIDIITYNIVQKKPLKVNEACIGTGAKCGATAIDRELHWLMESKYGSAFSSLQVKETGHGGEFMTKFERIKHRFKGHGPTYDKEYKLPLLMDIEDGAGYESGLGEVTITSGEIAKMFDKVVMRAFEMVREQIKRATEENKHPVNLIILCGGMADSIYVQNRFDQLCAEELDGRAETIVPRDSWSAIARGAVLHALKPSMVGSRKSRWSYGIEGHRTFDPMRDSISNWYDCPVMGPRGTGYIAWFIYRDDIIKDKIKWIHGYITAPNSGKNASDLLLYRSKNPTPGDRVGDQDVEQFAKLNITALCQGSETKKHISIGHKIDVNEKTVEFEARFGRKTIGRTEVDYKDDDK</sequence>
<name>A0A1B7NRK8_9EURO</name>